<keyword evidence="1" id="KW-0175">Coiled coil</keyword>
<keyword evidence="4" id="KW-1185">Reference proteome</keyword>
<evidence type="ECO:0000256" key="1">
    <source>
        <dbReference type="SAM" id="Coils"/>
    </source>
</evidence>
<organism evidence="3 4">
    <name type="scientific">Adiantum capillus-veneris</name>
    <name type="common">Maidenhair fern</name>
    <dbReference type="NCBI Taxonomy" id="13818"/>
    <lineage>
        <taxon>Eukaryota</taxon>
        <taxon>Viridiplantae</taxon>
        <taxon>Streptophyta</taxon>
        <taxon>Embryophyta</taxon>
        <taxon>Tracheophyta</taxon>
        <taxon>Polypodiopsida</taxon>
        <taxon>Polypodiidae</taxon>
        <taxon>Polypodiales</taxon>
        <taxon>Pteridineae</taxon>
        <taxon>Pteridaceae</taxon>
        <taxon>Vittarioideae</taxon>
        <taxon>Adiantum</taxon>
    </lineage>
</organism>
<evidence type="ECO:0000256" key="2">
    <source>
        <dbReference type="SAM" id="MobiDB-lite"/>
    </source>
</evidence>
<proteinExistence type="predicted"/>
<sequence length="176" mass="20287">MRELKRGKRWDEFTSESIRSQIQGALCPCAGGKQRTQIKRALFKEVTVFEEGSRSTRGKEYKFAKNVATQKTREVKKAEKAWDELDDEERERAGPKDTYVHAKVARAMENYLSDKDARMDLIQRCIVEGYDMHKRPPLKERGHIGDHNEDERSGDNGASTPENLHAYDVTEGSCWH</sequence>
<protein>
    <submittedName>
        <fullName evidence="3">Uncharacterized protein</fullName>
    </submittedName>
</protein>
<evidence type="ECO:0000313" key="3">
    <source>
        <dbReference type="EMBL" id="KAI5074242.1"/>
    </source>
</evidence>
<dbReference type="Proteomes" id="UP000886520">
    <property type="component" value="Chromosome 10"/>
</dbReference>
<evidence type="ECO:0000313" key="4">
    <source>
        <dbReference type="Proteomes" id="UP000886520"/>
    </source>
</evidence>
<accession>A0A9D4ZHJ6</accession>
<name>A0A9D4ZHJ6_ADICA</name>
<dbReference type="EMBL" id="JABFUD020000010">
    <property type="protein sequence ID" value="KAI5074242.1"/>
    <property type="molecule type" value="Genomic_DNA"/>
</dbReference>
<feature type="compositionally biased region" description="Basic and acidic residues" evidence="2">
    <location>
        <begin position="135"/>
        <end position="154"/>
    </location>
</feature>
<feature type="coiled-coil region" evidence="1">
    <location>
        <begin position="61"/>
        <end position="88"/>
    </location>
</feature>
<dbReference type="AlphaFoldDB" id="A0A9D4ZHJ6"/>
<feature type="region of interest" description="Disordered" evidence="2">
    <location>
        <begin position="135"/>
        <end position="176"/>
    </location>
</feature>
<gene>
    <name evidence="3" type="ORF">GOP47_0010203</name>
</gene>
<comment type="caution">
    <text evidence="3">The sequence shown here is derived from an EMBL/GenBank/DDBJ whole genome shotgun (WGS) entry which is preliminary data.</text>
</comment>
<reference evidence="3" key="1">
    <citation type="submission" date="2021-01" db="EMBL/GenBank/DDBJ databases">
        <title>Adiantum capillus-veneris genome.</title>
        <authorList>
            <person name="Fang Y."/>
            <person name="Liao Q."/>
        </authorList>
    </citation>
    <scope>NUCLEOTIDE SEQUENCE</scope>
    <source>
        <strain evidence="3">H3</strain>
        <tissue evidence="3">Leaf</tissue>
    </source>
</reference>